<keyword evidence="4" id="KW-0812">Transmembrane</keyword>
<evidence type="ECO:0000256" key="2">
    <source>
        <dbReference type="SAM" id="Coils"/>
    </source>
</evidence>
<feature type="region of interest" description="Disordered" evidence="3">
    <location>
        <begin position="1"/>
        <end position="41"/>
    </location>
</feature>
<evidence type="ECO:0000259" key="5">
    <source>
        <dbReference type="PROSITE" id="PS50892"/>
    </source>
</evidence>
<name>A0A7S3K2L7_9STRA</name>
<gene>
    <name evidence="6" type="ORF">ALAG00032_LOCUS13565</name>
</gene>
<keyword evidence="4" id="KW-0472">Membrane</keyword>
<feature type="domain" description="V-SNARE coiled-coil homology" evidence="5">
    <location>
        <begin position="212"/>
        <end position="269"/>
    </location>
</feature>
<dbReference type="GO" id="GO:0016020">
    <property type="term" value="C:membrane"/>
    <property type="evidence" value="ECO:0007669"/>
    <property type="project" value="InterPro"/>
</dbReference>
<keyword evidence="4" id="KW-1133">Transmembrane helix</keyword>
<proteinExistence type="predicted"/>
<dbReference type="InterPro" id="IPR042855">
    <property type="entry name" value="V_SNARE_CC"/>
</dbReference>
<dbReference type="InterPro" id="IPR016444">
    <property type="entry name" value="Synaptobrevin/VAMP"/>
</dbReference>
<accession>A0A7S3K2L7</accession>
<feature type="transmembrane region" description="Helical" evidence="4">
    <location>
        <begin position="276"/>
        <end position="297"/>
    </location>
</feature>
<evidence type="ECO:0000313" key="6">
    <source>
        <dbReference type="EMBL" id="CAE0372780.1"/>
    </source>
</evidence>
<evidence type="ECO:0000256" key="3">
    <source>
        <dbReference type="SAM" id="MobiDB-lite"/>
    </source>
</evidence>
<dbReference type="Gene3D" id="1.20.5.110">
    <property type="match status" value="1"/>
</dbReference>
<evidence type="ECO:0000256" key="1">
    <source>
        <dbReference type="PROSITE-ProRule" id="PRU00290"/>
    </source>
</evidence>
<dbReference type="EMBL" id="HBIJ01020830">
    <property type="protein sequence ID" value="CAE0372780.1"/>
    <property type="molecule type" value="Transcribed_RNA"/>
</dbReference>
<dbReference type="CDD" id="cd15843">
    <property type="entry name" value="R-SNARE"/>
    <property type="match status" value="1"/>
</dbReference>
<dbReference type="GO" id="GO:0016192">
    <property type="term" value="P:vesicle-mediated transport"/>
    <property type="evidence" value="ECO:0007669"/>
    <property type="project" value="InterPro"/>
</dbReference>
<protein>
    <recommendedName>
        <fullName evidence="5">V-SNARE coiled-coil homology domain-containing protein</fullName>
    </recommendedName>
</protein>
<dbReference type="SUPFAM" id="SSF58038">
    <property type="entry name" value="SNARE fusion complex"/>
    <property type="match status" value="1"/>
</dbReference>
<dbReference type="PROSITE" id="PS50892">
    <property type="entry name" value="V_SNARE"/>
    <property type="match status" value="1"/>
</dbReference>
<dbReference type="AlphaFoldDB" id="A0A7S3K2L7"/>
<organism evidence="6">
    <name type="scientific">Aureoumbra lagunensis</name>
    <dbReference type="NCBI Taxonomy" id="44058"/>
    <lineage>
        <taxon>Eukaryota</taxon>
        <taxon>Sar</taxon>
        <taxon>Stramenopiles</taxon>
        <taxon>Ochrophyta</taxon>
        <taxon>Pelagophyceae</taxon>
        <taxon>Pelagomonadales</taxon>
        <taxon>Aureoumbra</taxon>
    </lineage>
</organism>
<dbReference type="PRINTS" id="PR00219">
    <property type="entry name" value="SYNAPTOBREVN"/>
</dbReference>
<keyword evidence="1 2" id="KW-0175">Coiled coil</keyword>
<feature type="coiled-coil region" evidence="2">
    <location>
        <begin position="210"/>
        <end position="261"/>
    </location>
</feature>
<dbReference type="PANTHER" id="PTHR45701">
    <property type="entry name" value="SYNAPTOBREVIN FAMILY MEMBER"/>
    <property type="match status" value="1"/>
</dbReference>
<dbReference type="Pfam" id="PF00957">
    <property type="entry name" value="Synaptobrevin"/>
    <property type="match status" value="1"/>
</dbReference>
<dbReference type="InterPro" id="IPR001388">
    <property type="entry name" value="Synaptobrevin-like"/>
</dbReference>
<sequence>MSDIYNRMKRSFSSKSKTDDEEEQNSSNGDEEDEVKEDEKMFGKRFSSSWSSSLGNSTTSKANGPCRVGFIGVARDRTLLVWARDAAEMEKNIVLSERYAALGRKIATRSDPPGWDDIGEKDADRGGNIRAIKLPVCDMKGTTSYIVCFGSNYSLVKAQSLCERLALMLGPMVDIELQNSGDTNLKKFSPNGAADVRSVLEREIAQANSNAALQRVANQVEEVRAIMERNVEMILDRGEKIDQLNAKSDQLSEATQAFKKQARKLKRWHLMNQVKWGVAVGTLVTASVAIPIAMIAVA</sequence>
<feature type="compositionally biased region" description="Acidic residues" evidence="3">
    <location>
        <begin position="19"/>
        <end position="36"/>
    </location>
</feature>
<reference evidence="6" key="1">
    <citation type="submission" date="2021-01" db="EMBL/GenBank/DDBJ databases">
        <authorList>
            <person name="Corre E."/>
            <person name="Pelletier E."/>
            <person name="Niang G."/>
            <person name="Scheremetjew M."/>
            <person name="Finn R."/>
            <person name="Kale V."/>
            <person name="Holt S."/>
            <person name="Cochrane G."/>
            <person name="Meng A."/>
            <person name="Brown T."/>
            <person name="Cohen L."/>
        </authorList>
    </citation>
    <scope>NUCLEOTIDE SEQUENCE</scope>
    <source>
        <strain evidence="6">CCMP1510</strain>
    </source>
</reference>
<evidence type="ECO:0000256" key="4">
    <source>
        <dbReference type="SAM" id="Phobius"/>
    </source>
</evidence>